<evidence type="ECO:0000256" key="2">
    <source>
        <dbReference type="SAM" id="Phobius"/>
    </source>
</evidence>
<keyword evidence="5" id="KW-1185">Reference proteome</keyword>
<keyword evidence="2" id="KW-0472">Membrane</keyword>
<dbReference type="Proteomes" id="UP000295601">
    <property type="component" value="Unassembled WGS sequence"/>
</dbReference>
<dbReference type="InterPro" id="IPR036249">
    <property type="entry name" value="Thioredoxin-like_sf"/>
</dbReference>
<protein>
    <submittedName>
        <fullName evidence="4">Thioredoxin-like protein</fullName>
    </submittedName>
</protein>
<sequence length="307" mass="32985">MSISDPRPTKSVKREAARQAAQEARAREQRAKKRRRLLVQIGVVAGIAGVLAGVWGMWSAANVPPGPGPASMSTGGVIFNAPDEVQASDAQPAESKTRDEPVFDGEKVSVTLYADYMCPGCGNFEQLYGRLLESLLESGHIQLHMVPVTFLDMQSAGTKYSSRAANLVGCLVEQQPEYAYGTHTRLFNAGTQPAEGSAGLTDRQLLAIAKEAGAEMTGELQGCVQKRSFADFFQVSSDIFSSTGAVGLAEGERLQMPGLTGELQPEGEPQKLASTPTVIVDGVQWQRAEDFALFLEKHIAAKSEQRQ</sequence>
<gene>
    <name evidence="4" type="ORF">EDF62_3246</name>
</gene>
<keyword evidence="2" id="KW-1133">Transmembrane helix</keyword>
<proteinExistence type="predicted"/>
<dbReference type="Pfam" id="PF13462">
    <property type="entry name" value="Thioredoxin_4"/>
    <property type="match status" value="1"/>
</dbReference>
<accession>A0A4R6RTB8</accession>
<reference evidence="4 5" key="1">
    <citation type="submission" date="2019-03" db="EMBL/GenBank/DDBJ databases">
        <title>Genomic analyses of the natural microbiome of Caenorhabditis elegans.</title>
        <authorList>
            <person name="Samuel B."/>
        </authorList>
    </citation>
    <scope>NUCLEOTIDE SEQUENCE [LARGE SCALE GENOMIC DNA]</scope>
    <source>
        <strain evidence="4 5">JUb18</strain>
    </source>
</reference>
<name>A0A4R6RTB8_9MICO</name>
<evidence type="ECO:0000259" key="3">
    <source>
        <dbReference type="Pfam" id="PF13462"/>
    </source>
</evidence>
<evidence type="ECO:0000256" key="1">
    <source>
        <dbReference type="SAM" id="MobiDB-lite"/>
    </source>
</evidence>
<dbReference type="InterPro" id="IPR012336">
    <property type="entry name" value="Thioredoxin-like_fold"/>
</dbReference>
<dbReference type="SUPFAM" id="SSF52833">
    <property type="entry name" value="Thioredoxin-like"/>
    <property type="match status" value="1"/>
</dbReference>
<evidence type="ECO:0000313" key="5">
    <source>
        <dbReference type="Proteomes" id="UP000295601"/>
    </source>
</evidence>
<feature type="transmembrane region" description="Helical" evidence="2">
    <location>
        <begin position="37"/>
        <end position="58"/>
    </location>
</feature>
<evidence type="ECO:0000313" key="4">
    <source>
        <dbReference type="EMBL" id="TDP89515.1"/>
    </source>
</evidence>
<feature type="region of interest" description="Disordered" evidence="1">
    <location>
        <begin position="1"/>
        <end position="29"/>
    </location>
</feature>
<keyword evidence="2" id="KW-0812">Transmembrane</keyword>
<dbReference type="Gene3D" id="3.40.30.10">
    <property type="entry name" value="Glutaredoxin"/>
    <property type="match status" value="1"/>
</dbReference>
<dbReference type="AlphaFoldDB" id="A0A4R6RTB8"/>
<dbReference type="OrthoDB" id="117402at2"/>
<comment type="caution">
    <text evidence="4">The sequence shown here is derived from an EMBL/GenBank/DDBJ whole genome shotgun (WGS) entry which is preliminary data.</text>
</comment>
<feature type="domain" description="Thioredoxin-like fold" evidence="3">
    <location>
        <begin position="107"/>
        <end position="234"/>
    </location>
</feature>
<dbReference type="EMBL" id="SNYA01000009">
    <property type="protein sequence ID" value="TDP89515.1"/>
    <property type="molecule type" value="Genomic_DNA"/>
</dbReference>
<organism evidence="4 5">
    <name type="scientific">Leucobacter luti</name>
    <dbReference type="NCBI Taxonomy" id="340320"/>
    <lineage>
        <taxon>Bacteria</taxon>
        <taxon>Bacillati</taxon>
        <taxon>Actinomycetota</taxon>
        <taxon>Actinomycetes</taxon>
        <taxon>Micrococcales</taxon>
        <taxon>Microbacteriaceae</taxon>
        <taxon>Leucobacter</taxon>
    </lineage>
</organism>